<keyword evidence="6" id="KW-1185">Reference proteome</keyword>
<name>A0A542EBH8_9MICO</name>
<evidence type="ECO:0000259" key="4">
    <source>
        <dbReference type="Pfam" id="PF00135"/>
    </source>
</evidence>
<dbReference type="SUPFAM" id="SSF53474">
    <property type="entry name" value="alpha/beta-Hydrolases"/>
    <property type="match status" value="1"/>
</dbReference>
<comment type="similarity">
    <text evidence="1 3">Belongs to the type-B carboxylesterase/lipase family.</text>
</comment>
<sequence>MSVPNTPVWTIPGGKVSGRGTPKVWQATGLPYASASRWGLPVPVPFSGRDFDAREPSPVCPQVSFPLIDEVLDDLEGRPRTDENCLNLSVTVPAGTSSDAALPVLVWIHGGSYVTGGGDLPIYDPTALVVEQRLIVVSINYRLGLFGYLRHGDAPGNLGLLDQRTALRWVHENIAVFGGDPQHVTVFGESAGGDSVAHLMIAEGTRGLFRRAIVMSAPLGLMSRRDRMYVAMARQVQDLAPDASVDEVLAATDRLQRMSLRYGLRAGMPFGPQYGIDPLPKERDVDDARRSAASIDLLIGHTDREAALFVPPRLGRLPLRPAVRERVVRRLTSRIYGTPARRFAQRHSAAGGHTGRYVLRSKPANGPLAGAHTTDLPLVFPGPAWDSIVRASGPAWHATSDEGRAMRTVLAEFARSGTLDERAHAPVFVHALRS</sequence>
<dbReference type="Proteomes" id="UP000320806">
    <property type="component" value="Unassembled WGS sequence"/>
</dbReference>
<keyword evidence="2 3" id="KW-0378">Hydrolase</keyword>
<evidence type="ECO:0000256" key="2">
    <source>
        <dbReference type="ARBA" id="ARBA00022801"/>
    </source>
</evidence>
<evidence type="ECO:0000313" key="5">
    <source>
        <dbReference type="EMBL" id="TQJ12669.1"/>
    </source>
</evidence>
<proteinExistence type="inferred from homology"/>
<evidence type="ECO:0000313" key="6">
    <source>
        <dbReference type="Proteomes" id="UP000320806"/>
    </source>
</evidence>
<dbReference type="OrthoDB" id="3199405at2"/>
<evidence type="ECO:0000256" key="1">
    <source>
        <dbReference type="ARBA" id="ARBA00005964"/>
    </source>
</evidence>
<reference evidence="5 6" key="1">
    <citation type="submission" date="2019-06" db="EMBL/GenBank/DDBJ databases">
        <title>Sequencing the genomes of 1000 actinobacteria strains.</title>
        <authorList>
            <person name="Klenk H.-P."/>
        </authorList>
    </citation>
    <scope>NUCLEOTIDE SEQUENCE [LARGE SCALE GENOMIC DNA]</scope>
    <source>
        <strain evidence="5 6">DSM 19828</strain>
    </source>
</reference>
<organism evidence="5 6">
    <name type="scientific">Yimella lutea</name>
    <dbReference type="NCBI Taxonomy" id="587872"/>
    <lineage>
        <taxon>Bacteria</taxon>
        <taxon>Bacillati</taxon>
        <taxon>Actinomycetota</taxon>
        <taxon>Actinomycetes</taxon>
        <taxon>Micrococcales</taxon>
        <taxon>Dermacoccaceae</taxon>
        <taxon>Yimella</taxon>
    </lineage>
</organism>
<protein>
    <recommendedName>
        <fullName evidence="3">Carboxylic ester hydrolase</fullName>
        <ecNumber evidence="3">3.1.1.-</ecNumber>
    </recommendedName>
</protein>
<dbReference type="InterPro" id="IPR050309">
    <property type="entry name" value="Type-B_Carboxylest/Lipase"/>
</dbReference>
<dbReference type="PROSITE" id="PS00122">
    <property type="entry name" value="CARBOXYLESTERASE_B_1"/>
    <property type="match status" value="1"/>
</dbReference>
<dbReference type="EMBL" id="VFMO01000001">
    <property type="protein sequence ID" value="TQJ12669.1"/>
    <property type="molecule type" value="Genomic_DNA"/>
</dbReference>
<evidence type="ECO:0000256" key="3">
    <source>
        <dbReference type="RuleBase" id="RU361235"/>
    </source>
</evidence>
<dbReference type="AlphaFoldDB" id="A0A542EBH8"/>
<dbReference type="PANTHER" id="PTHR11559">
    <property type="entry name" value="CARBOXYLESTERASE"/>
    <property type="match status" value="1"/>
</dbReference>
<accession>A0A542EBH8</accession>
<dbReference type="InterPro" id="IPR029058">
    <property type="entry name" value="AB_hydrolase_fold"/>
</dbReference>
<dbReference type="InterPro" id="IPR019826">
    <property type="entry name" value="Carboxylesterase_B_AS"/>
</dbReference>
<comment type="caution">
    <text evidence="5">The sequence shown here is derived from an EMBL/GenBank/DDBJ whole genome shotgun (WGS) entry which is preliminary data.</text>
</comment>
<dbReference type="RefSeq" id="WP_141927008.1">
    <property type="nucleotide sequence ID" value="NZ_BAABCI010000025.1"/>
</dbReference>
<feature type="domain" description="Carboxylesterase type B" evidence="4">
    <location>
        <begin position="7"/>
        <end position="311"/>
    </location>
</feature>
<dbReference type="GO" id="GO:0016787">
    <property type="term" value="F:hydrolase activity"/>
    <property type="evidence" value="ECO:0007669"/>
    <property type="project" value="UniProtKB-KW"/>
</dbReference>
<dbReference type="EC" id="3.1.1.-" evidence="3"/>
<dbReference type="InterPro" id="IPR002018">
    <property type="entry name" value="CarbesteraseB"/>
</dbReference>
<gene>
    <name evidence="5" type="ORF">FB459_0027</name>
</gene>
<dbReference type="Gene3D" id="3.40.50.1820">
    <property type="entry name" value="alpha/beta hydrolase"/>
    <property type="match status" value="1"/>
</dbReference>
<dbReference type="Pfam" id="PF00135">
    <property type="entry name" value="COesterase"/>
    <property type="match status" value="1"/>
</dbReference>